<evidence type="ECO:0000313" key="2">
    <source>
        <dbReference type="Proteomes" id="UP000477156"/>
    </source>
</evidence>
<gene>
    <name evidence="1" type="ORF">GT712_10725</name>
</gene>
<organism evidence="1 2">
    <name type="scientific">Blautia wexlerae</name>
    <dbReference type="NCBI Taxonomy" id="418240"/>
    <lineage>
        <taxon>Bacteria</taxon>
        <taxon>Bacillati</taxon>
        <taxon>Bacillota</taxon>
        <taxon>Clostridia</taxon>
        <taxon>Lachnospirales</taxon>
        <taxon>Lachnospiraceae</taxon>
        <taxon>Blautia</taxon>
    </lineage>
</organism>
<name>A0A6L8XUK0_9FIRM</name>
<sequence>MNIFKLFNEVIQWCDGNVGFLNVILSICTLTLTITIAKIPYKKKIVGSLDVTLEKIENETSYKSIIKVYLTNVGRVPVYIKSVDIIDWKGKNLGSCDMNLRYSQCKELGASKSYSCQGIFSDPVFVKHAINLNGYVKIRVTDISGKKYYISRTFPVG</sequence>
<accession>A0A6L8XUK0</accession>
<dbReference type="Proteomes" id="UP000477156">
    <property type="component" value="Unassembled WGS sequence"/>
</dbReference>
<evidence type="ECO:0000313" key="1">
    <source>
        <dbReference type="EMBL" id="MZS89532.1"/>
    </source>
</evidence>
<protein>
    <submittedName>
        <fullName evidence="1">Uncharacterized protein</fullName>
    </submittedName>
</protein>
<dbReference type="EMBL" id="WWVF01000019">
    <property type="protein sequence ID" value="MZS89532.1"/>
    <property type="molecule type" value="Genomic_DNA"/>
</dbReference>
<dbReference type="RefSeq" id="WP_161276251.1">
    <property type="nucleotide sequence ID" value="NZ_WWUZ01000006.1"/>
</dbReference>
<proteinExistence type="predicted"/>
<reference evidence="1 2" key="1">
    <citation type="journal article" date="2019" name="Nat. Med.">
        <title>A library of human gut bacterial isolates paired with longitudinal multiomics data enables mechanistic microbiome research.</title>
        <authorList>
            <person name="Poyet M."/>
            <person name="Groussin M."/>
            <person name="Gibbons S.M."/>
            <person name="Avila-Pacheco J."/>
            <person name="Jiang X."/>
            <person name="Kearney S.M."/>
            <person name="Perrotta A.R."/>
            <person name="Berdy B."/>
            <person name="Zhao S."/>
            <person name="Lieberman T.D."/>
            <person name="Swanson P.K."/>
            <person name="Smith M."/>
            <person name="Roesemann S."/>
            <person name="Alexander J.E."/>
            <person name="Rich S.A."/>
            <person name="Livny J."/>
            <person name="Vlamakis H."/>
            <person name="Clish C."/>
            <person name="Bullock K."/>
            <person name="Deik A."/>
            <person name="Scott J."/>
            <person name="Pierce K.A."/>
            <person name="Xavier R.J."/>
            <person name="Alm E.J."/>
        </authorList>
    </citation>
    <scope>NUCLEOTIDE SEQUENCE [LARGE SCALE GENOMIC DNA]</scope>
    <source>
        <strain evidence="1 2">BIOML-A12</strain>
    </source>
</reference>
<dbReference type="AlphaFoldDB" id="A0A6L8XUK0"/>
<comment type="caution">
    <text evidence="1">The sequence shown here is derived from an EMBL/GenBank/DDBJ whole genome shotgun (WGS) entry which is preliminary data.</text>
</comment>